<organism evidence="1">
    <name type="scientific">Anguilla anguilla</name>
    <name type="common">European freshwater eel</name>
    <name type="synonym">Muraena anguilla</name>
    <dbReference type="NCBI Taxonomy" id="7936"/>
    <lineage>
        <taxon>Eukaryota</taxon>
        <taxon>Metazoa</taxon>
        <taxon>Chordata</taxon>
        <taxon>Craniata</taxon>
        <taxon>Vertebrata</taxon>
        <taxon>Euteleostomi</taxon>
        <taxon>Actinopterygii</taxon>
        <taxon>Neopterygii</taxon>
        <taxon>Teleostei</taxon>
        <taxon>Anguilliformes</taxon>
        <taxon>Anguillidae</taxon>
        <taxon>Anguilla</taxon>
    </lineage>
</organism>
<proteinExistence type="predicted"/>
<dbReference type="EMBL" id="GBXM01037108">
    <property type="protein sequence ID" value="JAH71469.1"/>
    <property type="molecule type" value="Transcribed_RNA"/>
</dbReference>
<evidence type="ECO:0000313" key="1">
    <source>
        <dbReference type="EMBL" id="JAH71469.1"/>
    </source>
</evidence>
<accession>A0A0E9V007</accession>
<reference evidence="1" key="2">
    <citation type="journal article" date="2015" name="Fish Shellfish Immunol.">
        <title>Early steps in the European eel (Anguilla anguilla)-Vibrio vulnificus interaction in the gills: Role of the RtxA13 toxin.</title>
        <authorList>
            <person name="Callol A."/>
            <person name="Pajuelo D."/>
            <person name="Ebbesson L."/>
            <person name="Teles M."/>
            <person name="MacKenzie S."/>
            <person name="Amaro C."/>
        </authorList>
    </citation>
    <scope>NUCLEOTIDE SEQUENCE</scope>
</reference>
<protein>
    <submittedName>
        <fullName evidence="1">Uncharacterized protein</fullName>
    </submittedName>
</protein>
<reference evidence="1" key="1">
    <citation type="submission" date="2014-11" db="EMBL/GenBank/DDBJ databases">
        <authorList>
            <person name="Amaro Gonzalez C."/>
        </authorList>
    </citation>
    <scope>NUCLEOTIDE SEQUENCE</scope>
</reference>
<sequence length="19" mass="1993">MSSIGINCSVTVEISPLEN</sequence>
<name>A0A0E9V007_ANGAN</name>
<dbReference type="AlphaFoldDB" id="A0A0E9V007"/>